<dbReference type="SMART" id="SM00382">
    <property type="entry name" value="AAA"/>
    <property type="match status" value="1"/>
</dbReference>
<dbReference type="InterPro" id="IPR002197">
    <property type="entry name" value="HTH_Fis"/>
</dbReference>
<keyword evidence="3" id="KW-0067">ATP-binding</keyword>
<dbReference type="Pfam" id="PF00158">
    <property type="entry name" value="Sigma54_activat"/>
    <property type="match status" value="1"/>
</dbReference>
<evidence type="ECO:0000256" key="2">
    <source>
        <dbReference type="ARBA" id="ARBA00022741"/>
    </source>
</evidence>
<keyword evidence="6" id="KW-0804">Transcription</keyword>
<keyword evidence="10" id="KW-0238">DNA-binding</keyword>
<dbReference type="Gene3D" id="1.10.10.60">
    <property type="entry name" value="Homeodomain-like"/>
    <property type="match status" value="1"/>
</dbReference>
<keyword evidence="11" id="KW-1185">Reference proteome</keyword>
<proteinExistence type="predicted"/>
<dbReference type="GO" id="GO:0043565">
    <property type="term" value="F:sequence-specific DNA binding"/>
    <property type="evidence" value="ECO:0007669"/>
    <property type="project" value="InterPro"/>
</dbReference>
<dbReference type="Gene3D" id="3.40.50.300">
    <property type="entry name" value="P-loop containing nucleotide triphosphate hydrolases"/>
    <property type="match status" value="1"/>
</dbReference>
<dbReference type="PANTHER" id="PTHR32071:SF17">
    <property type="entry name" value="TRANSCRIPTIONAL REGULATOR (NTRC FAMILY)"/>
    <property type="match status" value="1"/>
</dbReference>
<dbReference type="Pfam" id="PF02954">
    <property type="entry name" value="HTH_8"/>
    <property type="match status" value="1"/>
</dbReference>
<name>A0A1H7LE26_9SPHI</name>
<evidence type="ECO:0000256" key="3">
    <source>
        <dbReference type="ARBA" id="ARBA00022840"/>
    </source>
</evidence>
<dbReference type="AlphaFoldDB" id="A0A1H7LE26"/>
<dbReference type="SUPFAM" id="SSF52540">
    <property type="entry name" value="P-loop containing nucleoside triphosphate hydrolases"/>
    <property type="match status" value="1"/>
</dbReference>
<evidence type="ECO:0000259" key="9">
    <source>
        <dbReference type="PROSITE" id="PS50110"/>
    </source>
</evidence>
<keyword evidence="5" id="KW-0805">Transcription regulation</keyword>
<dbReference type="Pfam" id="PF00072">
    <property type="entry name" value="Response_reg"/>
    <property type="match status" value="1"/>
</dbReference>
<evidence type="ECO:0000313" key="11">
    <source>
        <dbReference type="Proteomes" id="UP000198916"/>
    </source>
</evidence>
<evidence type="ECO:0000256" key="1">
    <source>
        <dbReference type="ARBA" id="ARBA00022553"/>
    </source>
</evidence>
<dbReference type="CDD" id="cd00009">
    <property type="entry name" value="AAA"/>
    <property type="match status" value="1"/>
</dbReference>
<accession>A0A1H7LE26</accession>
<feature type="domain" description="Response regulatory" evidence="9">
    <location>
        <begin position="3"/>
        <end position="117"/>
    </location>
</feature>
<evidence type="ECO:0000256" key="7">
    <source>
        <dbReference type="PROSITE-ProRule" id="PRU00169"/>
    </source>
</evidence>
<keyword evidence="4" id="KW-0902">Two-component regulatory system</keyword>
<dbReference type="PANTHER" id="PTHR32071">
    <property type="entry name" value="TRANSCRIPTIONAL REGULATORY PROTEIN"/>
    <property type="match status" value="1"/>
</dbReference>
<keyword evidence="2" id="KW-0547">Nucleotide-binding</keyword>
<dbReference type="InterPro" id="IPR011006">
    <property type="entry name" value="CheY-like_superfamily"/>
</dbReference>
<organism evidence="10 11">
    <name type="scientific">Parapedobacter koreensis</name>
    <dbReference type="NCBI Taxonomy" id="332977"/>
    <lineage>
        <taxon>Bacteria</taxon>
        <taxon>Pseudomonadati</taxon>
        <taxon>Bacteroidota</taxon>
        <taxon>Sphingobacteriia</taxon>
        <taxon>Sphingobacteriales</taxon>
        <taxon>Sphingobacteriaceae</taxon>
        <taxon>Parapedobacter</taxon>
    </lineage>
</organism>
<dbReference type="SUPFAM" id="SSF52172">
    <property type="entry name" value="CheY-like"/>
    <property type="match status" value="1"/>
</dbReference>
<dbReference type="GO" id="GO:0005524">
    <property type="term" value="F:ATP binding"/>
    <property type="evidence" value="ECO:0007669"/>
    <property type="project" value="UniProtKB-KW"/>
</dbReference>
<dbReference type="InterPro" id="IPR058031">
    <property type="entry name" value="AAA_lid_NorR"/>
</dbReference>
<dbReference type="InterPro" id="IPR009057">
    <property type="entry name" value="Homeodomain-like_sf"/>
</dbReference>
<dbReference type="Proteomes" id="UP000198916">
    <property type="component" value="Unassembled WGS sequence"/>
</dbReference>
<dbReference type="InterPro" id="IPR003593">
    <property type="entry name" value="AAA+_ATPase"/>
</dbReference>
<dbReference type="InterPro" id="IPR025943">
    <property type="entry name" value="Sigma_54_int_dom_ATP-bd_2"/>
</dbReference>
<dbReference type="GO" id="GO:0000160">
    <property type="term" value="P:phosphorelay signal transduction system"/>
    <property type="evidence" value="ECO:0007669"/>
    <property type="project" value="UniProtKB-KW"/>
</dbReference>
<feature type="modified residue" description="4-aspartylphosphate" evidence="7">
    <location>
        <position position="52"/>
    </location>
</feature>
<dbReference type="SMART" id="SM00448">
    <property type="entry name" value="REC"/>
    <property type="match status" value="1"/>
</dbReference>
<sequence length="475" mass="53234">MTKILIIDDERAIRSTLREILEYEDYKVIDTDNGIDGLEIIKKEEIDLVLCDIKMSKMDGMEVLTEAMALKPDLPFIMISGHGTIETAVEASKKGAYDFISKPPDLNRLLITVRNALERGTLVTETKVLKRKVSKTRDILGDSGAIQRIKETIERVAPTDARVLVTGANGSGKELVARWLHEKSPRANAPLVEVNCAAIPSELIESELFGHEKGSFTSAVKQRIGKFEQAHNGTLFLDEIGDMSLSAQAKVLRALQENKITRVGGEKEIAVNVRVIAATNKDLLKEIDAGNFRMDLYHRLSVIIIHVPSLTERTDDIPVLAKHFCEEICAEYNMPVKKITDEAMEALKALPWTGNIRELRNMVERLIILSDRSITDQDVRAFANPSSFSSIAVAAKAEPVKETMVPASVSTIGNATSIYDDFSCFQDFKDYTEREYIKYKLEKNSWNVSKTADEIDIQRSHLYSKIEKYGLKREA</sequence>
<dbReference type="PROSITE" id="PS50045">
    <property type="entry name" value="SIGMA54_INTERACT_4"/>
    <property type="match status" value="1"/>
</dbReference>
<dbReference type="PROSITE" id="PS00676">
    <property type="entry name" value="SIGMA54_INTERACT_2"/>
    <property type="match status" value="1"/>
</dbReference>
<dbReference type="InterPro" id="IPR001789">
    <property type="entry name" value="Sig_transdc_resp-reg_receiver"/>
</dbReference>
<dbReference type="Gene3D" id="1.10.8.60">
    <property type="match status" value="1"/>
</dbReference>
<dbReference type="EMBL" id="FNZR01000003">
    <property type="protein sequence ID" value="SEK97149.1"/>
    <property type="molecule type" value="Genomic_DNA"/>
</dbReference>
<gene>
    <name evidence="10" type="ORF">SAMN05421740_103135</name>
</gene>
<protein>
    <submittedName>
        <fullName evidence="10">DNA-binding transcriptional response regulator, NtrC family, contains REC, AAA-type ATPase, and a Fis-type DNA-binding domains</fullName>
    </submittedName>
</protein>
<dbReference type="FunFam" id="3.40.50.2300:FF:000018">
    <property type="entry name" value="DNA-binding transcriptional regulator NtrC"/>
    <property type="match status" value="1"/>
</dbReference>
<dbReference type="FunFam" id="3.40.50.300:FF:000006">
    <property type="entry name" value="DNA-binding transcriptional regulator NtrC"/>
    <property type="match status" value="1"/>
</dbReference>
<dbReference type="RefSeq" id="WP_090604550.1">
    <property type="nucleotide sequence ID" value="NZ_FNZR01000003.1"/>
</dbReference>
<evidence type="ECO:0000256" key="6">
    <source>
        <dbReference type="ARBA" id="ARBA00023163"/>
    </source>
</evidence>
<dbReference type="STRING" id="332977.SAMN05421740_103135"/>
<dbReference type="Pfam" id="PF25601">
    <property type="entry name" value="AAA_lid_14"/>
    <property type="match status" value="1"/>
</dbReference>
<dbReference type="OrthoDB" id="9767722at2"/>
<dbReference type="InterPro" id="IPR002078">
    <property type="entry name" value="Sigma_54_int"/>
</dbReference>
<dbReference type="GO" id="GO:0006355">
    <property type="term" value="P:regulation of DNA-templated transcription"/>
    <property type="evidence" value="ECO:0007669"/>
    <property type="project" value="InterPro"/>
</dbReference>
<evidence type="ECO:0000256" key="4">
    <source>
        <dbReference type="ARBA" id="ARBA00023012"/>
    </source>
</evidence>
<evidence type="ECO:0000313" key="10">
    <source>
        <dbReference type="EMBL" id="SEK97149.1"/>
    </source>
</evidence>
<dbReference type="Gene3D" id="3.40.50.2300">
    <property type="match status" value="1"/>
</dbReference>
<evidence type="ECO:0000256" key="5">
    <source>
        <dbReference type="ARBA" id="ARBA00023015"/>
    </source>
</evidence>
<dbReference type="PROSITE" id="PS50110">
    <property type="entry name" value="RESPONSE_REGULATORY"/>
    <property type="match status" value="1"/>
</dbReference>
<reference evidence="11" key="1">
    <citation type="submission" date="2016-10" db="EMBL/GenBank/DDBJ databases">
        <authorList>
            <person name="Varghese N."/>
            <person name="Submissions S."/>
        </authorList>
    </citation>
    <scope>NUCLEOTIDE SEQUENCE [LARGE SCALE GENOMIC DNA]</scope>
    <source>
        <strain evidence="11">Jip14</strain>
    </source>
</reference>
<feature type="domain" description="Sigma-54 factor interaction" evidence="8">
    <location>
        <begin position="139"/>
        <end position="368"/>
    </location>
</feature>
<dbReference type="InterPro" id="IPR027417">
    <property type="entry name" value="P-loop_NTPase"/>
</dbReference>
<evidence type="ECO:0000259" key="8">
    <source>
        <dbReference type="PROSITE" id="PS50045"/>
    </source>
</evidence>
<dbReference type="SUPFAM" id="SSF46689">
    <property type="entry name" value="Homeodomain-like"/>
    <property type="match status" value="1"/>
</dbReference>
<keyword evidence="1 7" id="KW-0597">Phosphoprotein</keyword>